<dbReference type="EMBL" id="SNRY01004640">
    <property type="protein sequence ID" value="KAA6317095.1"/>
    <property type="molecule type" value="Genomic_DNA"/>
</dbReference>
<reference evidence="1" key="1">
    <citation type="submission" date="2019-03" db="EMBL/GenBank/DDBJ databases">
        <title>Single cell metagenomics reveals metabolic interactions within the superorganism composed of flagellate Streblomastix strix and complex community of Bacteroidetes bacteria on its surface.</title>
        <authorList>
            <person name="Treitli S.C."/>
            <person name="Kolisko M."/>
            <person name="Husnik F."/>
            <person name="Keeling P."/>
            <person name="Hampl V."/>
        </authorList>
    </citation>
    <scope>NUCLEOTIDE SEQUENCE</scope>
    <source>
        <strain evidence="1">STM</strain>
    </source>
</reference>
<dbReference type="PANTHER" id="PTHR43179:SF7">
    <property type="entry name" value="RHAMNOSYLTRANSFERASE WBBL"/>
    <property type="match status" value="1"/>
</dbReference>
<keyword evidence="1" id="KW-0328">Glycosyltransferase</keyword>
<dbReference type="GO" id="GO:0102096">
    <property type="term" value="F:decaprenyl-N-acetyl-alpha-D-glucosaminyl-pyrophosphate:dTDP-alpha-L-rhamnose rhamnosyltransferase activity"/>
    <property type="evidence" value="ECO:0007669"/>
    <property type="project" value="UniProtKB-EC"/>
</dbReference>
<dbReference type="Gene3D" id="3.90.550.10">
    <property type="entry name" value="Spore Coat Polysaccharide Biosynthesis Protein SpsA, Chain A"/>
    <property type="match status" value="1"/>
</dbReference>
<dbReference type="EC" id="2.4.1.289" evidence="1"/>
<accession>A0A5J4Q5S2</accession>
<name>A0A5J4Q5S2_9ZZZZ</name>
<sequence length="210" mass="24769">MNSDTILIDNSIVLFFNYLEDCKVKSVCCCGASLLDMQQNLTVSAGNFPSLLQEFLDIGFYIFLPKIYKRKFSIAFHVHGNEMMEVDYILGADIFIKKEIFNQVGGFDEDYFMYYEETDMFYRLKNLNYKSIIIPHINIIHLGGGSFLNKKTFDINRFRMSYKSKVLYYKKNKSSLSCFLMKFFSFICYILRLPRYYRNIPTIISILIHS</sequence>
<comment type="caution">
    <text evidence="1">The sequence shown here is derived from an EMBL/GenBank/DDBJ whole genome shotgun (WGS) entry which is preliminary data.</text>
</comment>
<proteinExistence type="predicted"/>
<dbReference type="InterPro" id="IPR029044">
    <property type="entry name" value="Nucleotide-diphossugar_trans"/>
</dbReference>
<keyword evidence="1" id="KW-0808">Transferase</keyword>
<gene>
    <name evidence="1" type="ORF">EZS27_032695</name>
</gene>
<dbReference type="AlphaFoldDB" id="A0A5J4Q5S2"/>
<evidence type="ECO:0000313" key="1">
    <source>
        <dbReference type="EMBL" id="KAA6317095.1"/>
    </source>
</evidence>
<protein>
    <submittedName>
        <fullName evidence="1">N-acetylglucosaminyl-diphospho-decaprenol L-rhamnosyltransferase</fullName>
        <ecNumber evidence="1">2.4.1.289</ecNumber>
    </submittedName>
</protein>
<dbReference type="PANTHER" id="PTHR43179">
    <property type="entry name" value="RHAMNOSYLTRANSFERASE WBBL"/>
    <property type="match status" value="1"/>
</dbReference>
<dbReference type="SUPFAM" id="SSF53448">
    <property type="entry name" value="Nucleotide-diphospho-sugar transferases"/>
    <property type="match status" value="1"/>
</dbReference>
<organism evidence="1">
    <name type="scientific">termite gut metagenome</name>
    <dbReference type="NCBI Taxonomy" id="433724"/>
    <lineage>
        <taxon>unclassified sequences</taxon>
        <taxon>metagenomes</taxon>
        <taxon>organismal metagenomes</taxon>
    </lineage>
</organism>